<dbReference type="GO" id="GO:0016780">
    <property type="term" value="F:phosphotransferase activity, for other substituted phosphate groups"/>
    <property type="evidence" value="ECO:0007669"/>
    <property type="project" value="TreeGrafter"/>
</dbReference>
<proteinExistence type="inferred from homology"/>
<keyword evidence="4 7" id="KW-0812">Transmembrane</keyword>
<organism evidence="9 10">
    <name type="scientific">Subtercola boreus</name>
    <dbReference type="NCBI Taxonomy" id="120213"/>
    <lineage>
        <taxon>Bacteria</taxon>
        <taxon>Bacillati</taxon>
        <taxon>Actinomycetota</taxon>
        <taxon>Actinomycetes</taxon>
        <taxon>Micrococcales</taxon>
        <taxon>Microbacteriaceae</taxon>
        <taxon>Subtercola</taxon>
    </lineage>
</organism>
<keyword evidence="3 9" id="KW-0808">Transferase</keyword>
<reference evidence="9 10" key="1">
    <citation type="submission" date="2017-04" db="EMBL/GenBank/DDBJ databases">
        <title>Comparative genome analysis of Subtercola boreus.</title>
        <authorList>
            <person name="Cho Y.-J."/>
            <person name="Cho A."/>
            <person name="Kim O.-S."/>
            <person name="Lee J.-I."/>
        </authorList>
    </citation>
    <scope>NUCLEOTIDE SEQUENCE [LARGE SCALE GENOMIC DNA]</scope>
    <source>
        <strain evidence="9 10">P28004</strain>
    </source>
</reference>
<evidence type="ECO:0000256" key="1">
    <source>
        <dbReference type="ARBA" id="ARBA00004141"/>
    </source>
</evidence>
<sequence>MGGPRARWQRTYATRLRVTDTILVILVVVAAQLIQFGWAAPSVAPIGFYEGPDLSYPILSVLIVIAWLVLLVLYGTRETRLIGSGAPEYKAVFNAGIALFGVVAVLAVFFKADLGRGYLLLTVPVGTAILVLARWLHREWLQSQRKKGLMSSGVILVGSDETASHVALQLLRAPSAGYRIVGACLVESTTSTHVSGTDIPVLGGIESALVSLETTEADTLVVTDSTVLSPEGMRELGWSLEPGRHHLVMAPSLTGVSGPRIHTRPVAGLPLIHVEIPRFDGGKWIVKRLFDIVVSSLLLIVLLPAFVVVGLLVKLTSRGPVFYGQERIGLNGEPFAMIKFRSMSDGADAQLQQLLQEQGTSDVPLFKVKDDPRVTRVGRVLRKYSIDEFPQLINVFLGEMSLVGPRPQREGEVALYDSVARRRLLLKPGMSGLWQVSGRSNLSWEDAIRLDLYYVENWSIFGDLSILLRTVRQVVMPEGAH</sequence>
<evidence type="ECO:0000313" key="10">
    <source>
        <dbReference type="Proteomes" id="UP000257080"/>
    </source>
</evidence>
<dbReference type="GO" id="GO:0016020">
    <property type="term" value="C:membrane"/>
    <property type="evidence" value="ECO:0007669"/>
    <property type="project" value="UniProtKB-SubCell"/>
</dbReference>
<dbReference type="Pfam" id="PF02397">
    <property type="entry name" value="Bac_transf"/>
    <property type="match status" value="1"/>
</dbReference>
<feature type="transmembrane region" description="Helical" evidence="7">
    <location>
        <begin position="118"/>
        <end position="137"/>
    </location>
</feature>
<evidence type="ECO:0000256" key="4">
    <source>
        <dbReference type="ARBA" id="ARBA00022692"/>
    </source>
</evidence>
<evidence type="ECO:0000256" key="6">
    <source>
        <dbReference type="ARBA" id="ARBA00023136"/>
    </source>
</evidence>
<dbReference type="InterPro" id="IPR017475">
    <property type="entry name" value="EPS_sugar_tfrase"/>
</dbReference>
<evidence type="ECO:0000256" key="7">
    <source>
        <dbReference type="SAM" id="Phobius"/>
    </source>
</evidence>
<comment type="subcellular location">
    <subcellularLocation>
        <location evidence="1">Membrane</location>
        <topology evidence="1">Multi-pass membrane protein</topology>
    </subcellularLocation>
</comment>
<evidence type="ECO:0000256" key="5">
    <source>
        <dbReference type="ARBA" id="ARBA00022989"/>
    </source>
</evidence>
<comment type="similarity">
    <text evidence="2">Belongs to the bacterial sugar transferase family.</text>
</comment>
<name>A0A3E0W8V4_9MICO</name>
<feature type="transmembrane region" description="Helical" evidence="7">
    <location>
        <begin position="91"/>
        <end position="112"/>
    </location>
</feature>
<feature type="transmembrane region" description="Helical" evidence="7">
    <location>
        <begin position="54"/>
        <end position="75"/>
    </location>
</feature>
<dbReference type="Pfam" id="PF13727">
    <property type="entry name" value="CoA_binding_3"/>
    <property type="match status" value="1"/>
</dbReference>
<comment type="caution">
    <text evidence="9">The sequence shown here is derived from an EMBL/GenBank/DDBJ whole genome shotgun (WGS) entry which is preliminary data.</text>
</comment>
<evidence type="ECO:0000313" key="9">
    <source>
        <dbReference type="EMBL" id="RFA25400.1"/>
    </source>
</evidence>
<dbReference type="RefSeq" id="WP_253259935.1">
    <property type="nucleotide sequence ID" value="NZ_NBXC01000027.1"/>
</dbReference>
<dbReference type="InterPro" id="IPR003362">
    <property type="entry name" value="Bact_transf"/>
</dbReference>
<dbReference type="PANTHER" id="PTHR30576:SF10">
    <property type="entry name" value="SLL5057 PROTEIN"/>
    <property type="match status" value="1"/>
</dbReference>
<keyword evidence="6 7" id="KW-0472">Membrane</keyword>
<dbReference type="AlphaFoldDB" id="A0A3E0W8V4"/>
<evidence type="ECO:0000259" key="8">
    <source>
        <dbReference type="Pfam" id="PF02397"/>
    </source>
</evidence>
<dbReference type="PANTHER" id="PTHR30576">
    <property type="entry name" value="COLANIC BIOSYNTHESIS UDP-GLUCOSE LIPID CARRIER TRANSFERASE"/>
    <property type="match status" value="1"/>
</dbReference>
<feature type="transmembrane region" description="Helical" evidence="7">
    <location>
        <begin position="289"/>
        <end position="313"/>
    </location>
</feature>
<protein>
    <submittedName>
        <fullName evidence="9">Polyprenyl glycosylphosphotransferase</fullName>
    </submittedName>
</protein>
<feature type="transmembrane region" description="Helical" evidence="7">
    <location>
        <begin position="21"/>
        <end position="48"/>
    </location>
</feature>
<keyword evidence="5 7" id="KW-1133">Transmembrane helix</keyword>
<dbReference type="EMBL" id="NBXE01000031">
    <property type="protein sequence ID" value="RFA25400.1"/>
    <property type="molecule type" value="Genomic_DNA"/>
</dbReference>
<dbReference type="Proteomes" id="UP000257080">
    <property type="component" value="Unassembled WGS sequence"/>
</dbReference>
<evidence type="ECO:0000256" key="3">
    <source>
        <dbReference type="ARBA" id="ARBA00022679"/>
    </source>
</evidence>
<feature type="domain" description="Bacterial sugar transferase" evidence="8">
    <location>
        <begin position="287"/>
        <end position="475"/>
    </location>
</feature>
<gene>
    <name evidence="9" type="ORF">B7R25_13550</name>
</gene>
<accession>A0A3E0W8V4</accession>
<dbReference type="NCBIfam" id="TIGR03025">
    <property type="entry name" value="EPS_sugtrans"/>
    <property type="match status" value="1"/>
</dbReference>
<evidence type="ECO:0000256" key="2">
    <source>
        <dbReference type="ARBA" id="ARBA00006464"/>
    </source>
</evidence>